<evidence type="ECO:0000256" key="1">
    <source>
        <dbReference type="SAM" id="MobiDB-lite"/>
    </source>
</evidence>
<accession>A0A7T5R3F4</accession>
<organism evidence="2 3">
    <name type="scientific">Micavibrio aeruginosavorus</name>
    <dbReference type="NCBI Taxonomy" id="349221"/>
    <lineage>
        <taxon>Bacteria</taxon>
        <taxon>Pseudomonadati</taxon>
        <taxon>Bdellovibrionota</taxon>
        <taxon>Bdellovibrionia</taxon>
        <taxon>Bdellovibrionales</taxon>
        <taxon>Pseudobdellovibrionaceae</taxon>
        <taxon>Micavibrio</taxon>
    </lineage>
</organism>
<evidence type="ECO:0000313" key="3">
    <source>
        <dbReference type="Proteomes" id="UP000595362"/>
    </source>
</evidence>
<dbReference type="EMBL" id="CP066681">
    <property type="protein sequence ID" value="QQG36827.1"/>
    <property type="molecule type" value="Genomic_DNA"/>
</dbReference>
<reference evidence="2 3" key="1">
    <citation type="submission" date="2020-07" db="EMBL/GenBank/DDBJ databases">
        <title>Huge and variable diversity of episymbiotic CPR bacteria and DPANN archaea in groundwater ecosystems.</title>
        <authorList>
            <person name="He C.Y."/>
            <person name="Keren R."/>
            <person name="Whittaker M."/>
            <person name="Farag I.F."/>
            <person name="Doudna J."/>
            <person name="Cate J.H.D."/>
            <person name="Banfield J.F."/>
        </authorList>
    </citation>
    <scope>NUCLEOTIDE SEQUENCE [LARGE SCALE GENOMIC DNA]</scope>
    <source>
        <strain evidence="2">NC_groundwater_70_Ag_B-0.1um_54_66</strain>
    </source>
</reference>
<feature type="region of interest" description="Disordered" evidence="1">
    <location>
        <begin position="1"/>
        <end position="20"/>
    </location>
</feature>
<proteinExistence type="predicted"/>
<dbReference type="AlphaFoldDB" id="A0A7T5R3F4"/>
<dbReference type="Proteomes" id="UP000595362">
    <property type="component" value="Chromosome"/>
</dbReference>
<evidence type="ECO:0000313" key="2">
    <source>
        <dbReference type="EMBL" id="QQG36827.1"/>
    </source>
</evidence>
<sequence>MTDSRINTALAGPDSSPTPIIQYEYEDGESEALGQILDVSDAADVSDAFGFNEVRIQVSVDTHYWIGANPAISDEDGKMDILFAGILYHEIVDPAHKIAFVSADGSSEGKLFIRPVKRLAAE</sequence>
<protein>
    <submittedName>
        <fullName evidence="2">Uncharacterized protein</fullName>
    </submittedName>
</protein>
<gene>
    <name evidence="2" type="ORF">HYS17_03385</name>
</gene>
<name>A0A7T5R3F4_9BACT</name>